<evidence type="ECO:0000256" key="2">
    <source>
        <dbReference type="SAM" id="Phobius"/>
    </source>
</evidence>
<dbReference type="EMBL" id="HBKQ01008569">
    <property type="protein sequence ID" value="CAE2214190.1"/>
    <property type="molecule type" value="Transcribed_RNA"/>
</dbReference>
<accession>A0A7S4HZL3</accession>
<name>A0A7S4HZL3_9STRA</name>
<keyword evidence="2" id="KW-1133">Transmembrane helix</keyword>
<proteinExistence type="predicted"/>
<evidence type="ECO:0000256" key="1">
    <source>
        <dbReference type="SAM" id="MobiDB-lite"/>
    </source>
</evidence>
<protein>
    <recommendedName>
        <fullName evidence="4">Asl1-like glycosyl hydrolase catalytic domain-containing protein</fullName>
    </recommendedName>
</protein>
<gene>
    <name evidence="3" type="ORF">OAUR00152_LOCUS5778</name>
</gene>
<sequence length="445" mass="47676">MGDVLLGANEPDIYGSCMGEGVMGRCTAPCTAEEVARGDCPVAHLTGAPEPGPEASANSRGRCDCWTDSHATGVGFWNIPEVSSVYQPLPTCWDHQDCIDYVMGNWKQIAAKAVERGYKYLSAPMVAVSMDWMRNFVLHACSDGCSDVSCGCPTHVSWHYYANDCQPEAEGGYEEFQRRLDATRELMEDFPHLMGAIVNEVGMLNCVMDTPDAICVPNGPDQKYPADAQPNLACPSTPDLPNGLASFADKIIGMAGASRTSDGRLTVVSFTWFNMNMDGGTYNLSLLDDDGGLNALGRQYIDSCQSWADGTAPQGGAPAAAPAVPPPSGNGGTFGPFATNSVTLMTALVALTLSVVCFCCGAYFGIRYASRGRIVESREDEDARGRYELAGVGGNTSGVQDEQFGYDKDNSTRNSPNGKEENGVELMEMEIDREESSLDRLKNGL</sequence>
<feature type="transmembrane region" description="Helical" evidence="2">
    <location>
        <begin position="344"/>
        <end position="366"/>
    </location>
</feature>
<feature type="compositionally biased region" description="Basic and acidic residues" evidence="1">
    <location>
        <begin position="377"/>
        <end position="387"/>
    </location>
</feature>
<reference evidence="3" key="1">
    <citation type="submission" date="2021-01" db="EMBL/GenBank/DDBJ databases">
        <authorList>
            <person name="Corre E."/>
            <person name="Pelletier E."/>
            <person name="Niang G."/>
            <person name="Scheremetjew M."/>
            <person name="Finn R."/>
            <person name="Kale V."/>
            <person name="Holt S."/>
            <person name="Cochrane G."/>
            <person name="Meng A."/>
            <person name="Brown T."/>
            <person name="Cohen L."/>
        </authorList>
    </citation>
    <scope>NUCLEOTIDE SEQUENCE</scope>
    <source>
        <strain evidence="3">Isolate 1302-5</strain>
    </source>
</reference>
<evidence type="ECO:0008006" key="4">
    <source>
        <dbReference type="Google" id="ProtNLM"/>
    </source>
</evidence>
<dbReference type="AlphaFoldDB" id="A0A7S4HZL3"/>
<keyword evidence="2" id="KW-0472">Membrane</keyword>
<organism evidence="3">
    <name type="scientific">Odontella aurita</name>
    <dbReference type="NCBI Taxonomy" id="265563"/>
    <lineage>
        <taxon>Eukaryota</taxon>
        <taxon>Sar</taxon>
        <taxon>Stramenopiles</taxon>
        <taxon>Ochrophyta</taxon>
        <taxon>Bacillariophyta</taxon>
        <taxon>Mediophyceae</taxon>
        <taxon>Biddulphiophycidae</taxon>
        <taxon>Eupodiscales</taxon>
        <taxon>Odontellaceae</taxon>
        <taxon>Odontella</taxon>
    </lineage>
</organism>
<feature type="compositionally biased region" description="Basic and acidic residues" evidence="1">
    <location>
        <begin position="434"/>
        <end position="445"/>
    </location>
</feature>
<keyword evidence="2" id="KW-0812">Transmembrane</keyword>
<feature type="region of interest" description="Disordered" evidence="1">
    <location>
        <begin position="377"/>
        <end position="445"/>
    </location>
</feature>
<evidence type="ECO:0000313" key="3">
    <source>
        <dbReference type="EMBL" id="CAE2214190.1"/>
    </source>
</evidence>